<dbReference type="Proteomes" id="UP000290244">
    <property type="component" value="Chromosome"/>
</dbReference>
<feature type="chain" id="PRO_5020288072" evidence="1">
    <location>
        <begin position="23"/>
        <end position="822"/>
    </location>
</feature>
<reference evidence="2 3" key="1">
    <citation type="submission" date="2018-12" db="EMBL/GenBank/DDBJ databases">
        <title>Complete genome of Litorilituus sediminis.</title>
        <authorList>
            <person name="Liu A."/>
            <person name="Rong J."/>
        </authorList>
    </citation>
    <scope>NUCLEOTIDE SEQUENCE [LARGE SCALE GENOMIC DNA]</scope>
    <source>
        <strain evidence="2 3">JCM 17549</strain>
    </source>
</reference>
<dbReference type="PROSITE" id="PS51257">
    <property type="entry name" value="PROKAR_LIPOPROTEIN"/>
    <property type="match status" value="1"/>
</dbReference>
<keyword evidence="3" id="KW-1185">Reference proteome</keyword>
<name>A0A4P6P8F0_9GAMM</name>
<protein>
    <submittedName>
        <fullName evidence="2">Uncharacterized protein</fullName>
    </submittedName>
</protein>
<evidence type="ECO:0000313" key="3">
    <source>
        <dbReference type="Proteomes" id="UP000290244"/>
    </source>
</evidence>
<evidence type="ECO:0000313" key="2">
    <source>
        <dbReference type="EMBL" id="QBG35727.1"/>
    </source>
</evidence>
<feature type="signal peptide" evidence="1">
    <location>
        <begin position="1"/>
        <end position="22"/>
    </location>
</feature>
<dbReference type="InterPro" id="IPR008964">
    <property type="entry name" value="Invasin/intimin_cell_adhesion"/>
</dbReference>
<dbReference type="OrthoDB" id="5522233at2"/>
<dbReference type="KEGG" id="lsd:EMK97_08385"/>
<dbReference type="EMBL" id="CP034759">
    <property type="protein sequence ID" value="QBG35727.1"/>
    <property type="molecule type" value="Genomic_DNA"/>
</dbReference>
<dbReference type="RefSeq" id="WP_130601186.1">
    <property type="nucleotide sequence ID" value="NZ_CP034759.1"/>
</dbReference>
<proteinExistence type="predicted"/>
<keyword evidence="1" id="KW-0732">Signal</keyword>
<dbReference type="Gene3D" id="2.60.40.10">
    <property type="entry name" value="Immunoglobulins"/>
    <property type="match status" value="4"/>
</dbReference>
<dbReference type="SUPFAM" id="SSF49373">
    <property type="entry name" value="Invasin/intimin cell-adhesion fragments"/>
    <property type="match status" value="4"/>
</dbReference>
<accession>A0A4P6P8F0</accession>
<dbReference type="InterPro" id="IPR013783">
    <property type="entry name" value="Ig-like_fold"/>
</dbReference>
<sequence>MKKLFVVLFSVCLAVLSGCNGHSDSGDSTAPKTVTSIQFSLLDSQGNNTRSFDKSDTITLQAKLLDENNNAVANKSVNFTSTIGTLEVSAKLSNSEGIAVVYLTNDNLTLGAGSANASIGELTGQAIDFEYVNNATPEIPPSISTTMMLNGQLVNQFKADQQVQVISTLKDEQGLGIANQLVTFTADIGTLTTATALTNAQGIANVTLLSENEAIGAGVITSSYIISNSTGGNTAISNALNYQILPADSVVDSDIRLGYFDDNNNFIEGKIALSVADNSISAGGTLGLSVDLVDETGTIITTPIPVTFTSNCVQNGNATIDESVLSINGTANSTFEDISCAGTTGTDDVMLASVAVNGITNTASETITIGGEQLGSIEFVSAEPASIVLQGTGGQNKQETSTLTFRVKSDLGNVLAQQEVFFTLSTTAGGITLSRESGFTNSQGLITTQVAAGSVPTAVRVTAVANMTVAGEEISVKSQSDLLSINTGLPEQRSMTIAASVLNPEAHSYNGETSTITAWLTDNFNNPVPDGTTINFTTEGGLIEPSCQTSNGSCSVEWESAEPRVANHRVTILATALGHETFFDTNGSNTFDDADGSAIINNDECRHDEGYGTFNVASGFGTYPAQASGFLDMSEAWRDDNENCLYEVGEKFIDFDNDKRFDNEDNLFNGPQCQGSKCAQEDKRSIHVRKSLVLIMASSGSIYSLTNDDGSEVYANNSGQPSVDIPDIADGSFQQFTFNFADTGIPSQTMPFGTTVTVEASAGELQGDTTYTVGNNNRQGSASMKFWLINEAGGNADLAIITIKVASPKGLVTSLTTSANLL</sequence>
<dbReference type="AlphaFoldDB" id="A0A4P6P8F0"/>
<organism evidence="2 3">
    <name type="scientific">Litorilituus sediminis</name>
    <dbReference type="NCBI Taxonomy" id="718192"/>
    <lineage>
        <taxon>Bacteria</taxon>
        <taxon>Pseudomonadati</taxon>
        <taxon>Pseudomonadota</taxon>
        <taxon>Gammaproteobacteria</taxon>
        <taxon>Alteromonadales</taxon>
        <taxon>Colwelliaceae</taxon>
        <taxon>Litorilituus</taxon>
    </lineage>
</organism>
<gene>
    <name evidence="2" type="ORF">EMK97_08385</name>
</gene>
<evidence type="ECO:0000256" key="1">
    <source>
        <dbReference type="SAM" id="SignalP"/>
    </source>
</evidence>